<name>A0A1B2A923_9SPHN</name>
<dbReference type="EMBL" id="CP016591">
    <property type="protein sequence ID" value="ANY18659.1"/>
    <property type="molecule type" value="Genomic_DNA"/>
</dbReference>
<organism evidence="2 3">
    <name type="scientific">Tsuneonella dongtanensis</name>
    <dbReference type="NCBI Taxonomy" id="692370"/>
    <lineage>
        <taxon>Bacteria</taxon>
        <taxon>Pseudomonadati</taxon>
        <taxon>Pseudomonadota</taxon>
        <taxon>Alphaproteobacteria</taxon>
        <taxon>Sphingomonadales</taxon>
        <taxon>Erythrobacteraceae</taxon>
        <taxon>Tsuneonella</taxon>
    </lineage>
</organism>
<dbReference type="SUPFAM" id="SSF54593">
    <property type="entry name" value="Glyoxalase/Bleomycin resistance protein/Dihydroxybiphenyl dioxygenase"/>
    <property type="match status" value="1"/>
</dbReference>
<dbReference type="Gene3D" id="3.10.180.10">
    <property type="entry name" value="2,3-Dihydroxybiphenyl 1,2-Dioxygenase, domain 1"/>
    <property type="match status" value="1"/>
</dbReference>
<feature type="domain" description="VOC" evidence="1">
    <location>
        <begin position="4"/>
        <end position="149"/>
    </location>
</feature>
<accession>A0A1B2A923</accession>
<evidence type="ECO:0000313" key="2">
    <source>
        <dbReference type="EMBL" id="ANY18659.1"/>
    </source>
</evidence>
<reference evidence="2 3" key="1">
    <citation type="submission" date="2016-07" db="EMBL/GenBank/DDBJ databases">
        <title>Complete genome sequence of Altererythrobacter dongtanensis KCTC 22672, a type strain with esterase isolated from tidal flat.</title>
        <authorList>
            <person name="Cheng H."/>
            <person name="Wu Y.-H."/>
            <person name="Zhou P."/>
            <person name="Huo Y.-Y."/>
            <person name="Wang C.-S."/>
            <person name="Xu X.-W."/>
        </authorList>
    </citation>
    <scope>NUCLEOTIDE SEQUENCE [LARGE SCALE GENOMIC DNA]</scope>
    <source>
        <strain evidence="2 3">KCTC 22672</strain>
    </source>
</reference>
<gene>
    <name evidence="2" type="ORF">A6F68_00123</name>
</gene>
<protein>
    <recommendedName>
        <fullName evidence="1">VOC domain-containing protein</fullName>
    </recommendedName>
</protein>
<dbReference type="STRING" id="692370.A6F68_00123"/>
<dbReference type="KEGG" id="ado:A6F68_00123"/>
<dbReference type="InterPro" id="IPR029068">
    <property type="entry name" value="Glyas_Bleomycin-R_OHBP_Dase"/>
</dbReference>
<evidence type="ECO:0000313" key="3">
    <source>
        <dbReference type="Proteomes" id="UP000092932"/>
    </source>
</evidence>
<sequence>MTPLLKRTTFVVADAQRSAERYEEIFGWSRYYDDELAVDGRFPPIAPDGSIARLIILKADDPRIGMIGFLSYCAFFPAPVADAMRIGSAVLVVETQDADSLARRARAFPDIQVMGPVSWQVPSAQGSVLTLLTVSLRDRDGLYWEASERRLP</sequence>
<dbReference type="InterPro" id="IPR037523">
    <property type="entry name" value="VOC_core"/>
</dbReference>
<dbReference type="OrthoDB" id="108351at2"/>
<dbReference type="AlphaFoldDB" id="A0A1B2A923"/>
<dbReference type="Proteomes" id="UP000092932">
    <property type="component" value="Chromosome"/>
</dbReference>
<keyword evidence="3" id="KW-1185">Reference proteome</keyword>
<evidence type="ECO:0000259" key="1">
    <source>
        <dbReference type="PROSITE" id="PS51819"/>
    </source>
</evidence>
<dbReference type="PROSITE" id="PS51819">
    <property type="entry name" value="VOC"/>
    <property type="match status" value="1"/>
</dbReference>
<proteinExistence type="predicted"/>
<dbReference type="RefSeq" id="WP_067674887.1">
    <property type="nucleotide sequence ID" value="NZ_CP016591.1"/>
</dbReference>